<keyword evidence="2" id="KW-0732">Signal</keyword>
<organism evidence="3 4">
    <name type="scientific">Corynebacterium afermentans</name>
    <dbReference type="NCBI Taxonomy" id="38286"/>
    <lineage>
        <taxon>Bacteria</taxon>
        <taxon>Bacillati</taxon>
        <taxon>Actinomycetota</taxon>
        <taxon>Actinomycetes</taxon>
        <taxon>Mycobacteriales</taxon>
        <taxon>Corynebacteriaceae</taxon>
        <taxon>Corynebacterium</taxon>
    </lineage>
</organism>
<name>A0A9X8R1Q2_9CORY</name>
<reference evidence="3 4" key="1">
    <citation type="submission" date="2017-01" db="EMBL/GenBank/DDBJ databases">
        <authorList>
            <person name="Varghese N."/>
            <person name="Submissions S."/>
        </authorList>
    </citation>
    <scope>NUCLEOTIDE SEQUENCE [LARGE SCALE GENOMIC DNA]</scope>
    <source>
        <strain evidence="3 4">DSM 44280</strain>
    </source>
</reference>
<feature type="signal peptide" evidence="2">
    <location>
        <begin position="1"/>
        <end position="21"/>
    </location>
</feature>
<sequence>MSKRLRVAALAGLSSISLVLASCSSDGNTEGTTAGGGQDTANTKSKNSGDNGEKLEVNAAGDYNPLERDQIQDGGELTLAITEIAEQQNMFHANMNLHTRSPRMQRR</sequence>
<gene>
    <name evidence="3" type="ORF">SAMN05421802_10546</name>
</gene>
<keyword evidence="4" id="KW-1185">Reference proteome</keyword>
<comment type="caution">
    <text evidence="3">The sequence shown here is derived from an EMBL/GenBank/DDBJ whole genome shotgun (WGS) entry which is preliminary data.</text>
</comment>
<evidence type="ECO:0000313" key="3">
    <source>
        <dbReference type="EMBL" id="SIQ05173.1"/>
    </source>
</evidence>
<evidence type="ECO:0000313" key="4">
    <source>
        <dbReference type="Proteomes" id="UP000185547"/>
    </source>
</evidence>
<dbReference type="Proteomes" id="UP000185547">
    <property type="component" value="Unassembled WGS sequence"/>
</dbReference>
<proteinExistence type="predicted"/>
<dbReference type="AlphaFoldDB" id="A0A9X8R1Q2"/>
<evidence type="ECO:0000256" key="1">
    <source>
        <dbReference type="SAM" id="MobiDB-lite"/>
    </source>
</evidence>
<dbReference type="EMBL" id="FTMH01000005">
    <property type="protein sequence ID" value="SIQ05173.1"/>
    <property type="molecule type" value="Genomic_DNA"/>
</dbReference>
<dbReference type="OrthoDB" id="7888869at2"/>
<dbReference type="PROSITE" id="PS51257">
    <property type="entry name" value="PROKAR_LIPOPROTEIN"/>
    <property type="match status" value="1"/>
</dbReference>
<protein>
    <submittedName>
        <fullName evidence="3">Peptide/nickel transport system substrate-binding protein</fullName>
    </submittedName>
</protein>
<feature type="region of interest" description="Disordered" evidence="1">
    <location>
        <begin position="24"/>
        <end position="56"/>
    </location>
</feature>
<dbReference type="RefSeq" id="WP_063937463.1">
    <property type="nucleotide sequence ID" value="NZ_FTMH01000005.1"/>
</dbReference>
<feature type="compositionally biased region" description="Polar residues" evidence="1">
    <location>
        <begin position="39"/>
        <end position="50"/>
    </location>
</feature>
<evidence type="ECO:0000256" key="2">
    <source>
        <dbReference type="SAM" id="SignalP"/>
    </source>
</evidence>
<accession>A0A9X8R1Q2</accession>
<feature type="chain" id="PRO_5040748157" evidence="2">
    <location>
        <begin position="22"/>
        <end position="107"/>
    </location>
</feature>